<evidence type="ECO:0000256" key="2">
    <source>
        <dbReference type="SAM" id="Phobius"/>
    </source>
</evidence>
<proteinExistence type="predicted"/>
<evidence type="ECO:0000256" key="1">
    <source>
        <dbReference type="SAM" id="MobiDB-lite"/>
    </source>
</evidence>
<name>A0A5C6B665_9BACT</name>
<dbReference type="RefSeq" id="WP_146517754.1">
    <property type="nucleotide sequence ID" value="NZ_CP151726.1"/>
</dbReference>
<dbReference type="EMBL" id="SJPN01000001">
    <property type="protein sequence ID" value="TWU07543.1"/>
    <property type="molecule type" value="Genomic_DNA"/>
</dbReference>
<feature type="transmembrane region" description="Helical" evidence="2">
    <location>
        <begin position="170"/>
        <end position="187"/>
    </location>
</feature>
<gene>
    <name evidence="3" type="ORF">Pla52n_01160</name>
</gene>
<comment type="caution">
    <text evidence="3">The sequence shown here is derived from an EMBL/GenBank/DDBJ whole genome shotgun (WGS) entry which is preliminary data.</text>
</comment>
<sequence length="693" mass="74343">MNRRTLLAAINRHLRESLAETGEVRPLGEIVQRVLDDPSIAHSGQSTSLIVPLERVAAFVDGKLSLGESEELYRAAMSDRRVLSEIIAATRCAEESVDAMPSLSDSLSAQLMTMCSVLAGNASESNLIDTPGQDRVALPESLPKTEFISVAPEKASPARRRRASHSTRKIAVALLAVAAAVAVFFVWRQRDGARLPNESELTRTGSSPEIIPPETDTDALPSPQDHREVVPDDSPSTRLADDGSTTPPFAPEQNDPMVGPRNAAQRNPSLDVRGLDVPGADVPSTSIVVDPADSQPPLRVVPMAPENVLAPPALAAIGELRWTRVTGLLAQQSPPSPAESASQRGLSWSGVSEGSTTTLPLHSENEPAGIVPDRSGPETLQTLPLCRAEAELDSGGQLVMDGDTTMRLAGGMSGASADLELQFGSVALVDIPIGTVVRLRDANQIVASLTFETKATAVLQQSSLGVEITVNGGTVQINDRKATDAAMLVVDNQTIQDMPQPKRMPRWVNQPIHSIPIKPVVLGQISTSKDVARGVNEQIAVLANGRNPDVPALELLARWQVSLAGTNALRLLNRPVPMVRAMVLERVLTFSPRDPRYAGLWRTVGASVNDPTRLNRLKRLALMAQNGEVPLAAQISGLVDDLRAPDVVSRAMADYLLRYFYRGSSQPLPVYDPTANNAALQRMANGWRQFVGR</sequence>
<feature type="region of interest" description="Disordered" evidence="1">
    <location>
        <begin position="197"/>
        <end position="278"/>
    </location>
</feature>
<protein>
    <submittedName>
        <fullName evidence="3">Uncharacterized protein</fullName>
    </submittedName>
</protein>
<dbReference type="OrthoDB" id="227836at2"/>
<reference evidence="3 4" key="1">
    <citation type="submission" date="2019-02" db="EMBL/GenBank/DDBJ databases">
        <title>Deep-cultivation of Planctomycetes and their phenomic and genomic characterization uncovers novel biology.</title>
        <authorList>
            <person name="Wiegand S."/>
            <person name="Jogler M."/>
            <person name="Boedeker C."/>
            <person name="Pinto D."/>
            <person name="Vollmers J."/>
            <person name="Rivas-Marin E."/>
            <person name="Kohn T."/>
            <person name="Peeters S.H."/>
            <person name="Heuer A."/>
            <person name="Rast P."/>
            <person name="Oberbeckmann S."/>
            <person name="Bunk B."/>
            <person name="Jeske O."/>
            <person name="Meyerdierks A."/>
            <person name="Storesund J.E."/>
            <person name="Kallscheuer N."/>
            <person name="Luecker S."/>
            <person name="Lage O.M."/>
            <person name="Pohl T."/>
            <person name="Merkel B.J."/>
            <person name="Hornburger P."/>
            <person name="Mueller R.-W."/>
            <person name="Bruemmer F."/>
            <person name="Labrenz M."/>
            <person name="Spormann A.M."/>
            <person name="Op Den Camp H."/>
            <person name="Overmann J."/>
            <person name="Amann R."/>
            <person name="Jetten M.S.M."/>
            <person name="Mascher T."/>
            <person name="Medema M.H."/>
            <person name="Devos D.P."/>
            <person name="Kaster A.-K."/>
            <person name="Ovreas L."/>
            <person name="Rohde M."/>
            <person name="Galperin M.Y."/>
            <person name="Jogler C."/>
        </authorList>
    </citation>
    <scope>NUCLEOTIDE SEQUENCE [LARGE SCALE GENOMIC DNA]</scope>
    <source>
        <strain evidence="3 4">Pla52n</strain>
    </source>
</reference>
<keyword evidence="4" id="KW-1185">Reference proteome</keyword>
<keyword evidence="2" id="KW-1133">Transmembrane helix</keyword>
<accession>A0A5C6B665</accession>
<dbReference type="Proteomes" id="UP000320176">
    <property type="component" value="Unassembled WGS sequence"/>
</dbReference>
<feature type="compositionally biased region" description="Polar residues" evidence="1">
    <location>
        <begin position="344"/>
        <end position="360"/>
    </location>
</feature>
<evidence type="ECO:0000313" key="3">
    <source>
        <dbReference type="EMBL" id="TWU07543.1"/>
    </source>
</evidence>
<dbReference type="AlphaFoldDB" id="A0A5C6B665"/>
<keyword evidence="2" id="KW-0812">Transmembrane</keyword>
<feature type="region of interest" description="Disordered" evidence="1">
    <location>
        <begin position="331"/>
        <end position="379"/>
    </location>
</feature>
<feature type="compositionally biased region" description="Low complexity" evidence="1">
    <location>
        <begin position="331"/>
        <end position="343"/>
    </location>
</feature>
<organism evidence="3 4">
    <name type="scientific">Stieleria varia</name>
    <dbReference type="NCBI Taxonomy" id="2528005"/>
    <lineage>
        <taxon>Bacteria</taxon>
        <taxon>Pseudomonadati</taxon>
        <taxon>Planctomycetota</taxon>
        <taxon>Planctomycetia</taxon>
        <taxon>Pirellulales</taxon>
        <taxon>Pirellulaceae</taxon>
        <taxon>Stieleria</taxon>
    </lineage>
</organism>
<evidence type="ECO:0000313" key="4">
    <source>
        <dbReference type="Proteomes" id="UP000320176"/>
    </source>
</evidence>
<keyword evidence="2" id="KW-0472">Membrane</keyword>